<dbReference type="InterPro" id="IPR036609">
    <property type="entry name" value="LCCL_sf"/>
</dbReference>
<feature type="compositionally biased region" description="Polar residues" evidence="1">
    <location>
        <begin position="322"/>
        <end position="334"/>
    </location>
</feature>
<feature type="compositionally biased region" description="Basic and acidic residues" evidence="1">
    <location>
        <begin position="1"/>
        <end position="27"/>
    </location>
</feature>
<dbReference type="InterPro" id="IPR013951">
    <property type="entry name" value="Rxt3"/>
</dbReference>
<organism evidence="2 3">
    <name type="scientific">Dimargaris cristalligena</name>
    <dbReference type="NCBI Taxonomy" id="215637"/>
    <lineage>
        <taxon>Eukaryota</taxon>
        <taxon>Fungi</taxon>
        <taxon>Fungi incertae sedis</taxon>
        <taxon>Zoopagomycota</taxon>
        <taxon>Kickxellomycotina</taxon>
        <taxon>Dimargaritomycetes</taxon>
        <taxon>Dimargaritales</taxon>
        <taxon>Dimargaritaceae</taxon>
        <taxon>Dimargaris</taxon>
    </lineage>
</organism>
<reference evidence="3" key="1">
    <citation type="journal article" date="2018" name="Nat. Microbiol.">
        <title>Leveraging single-cell genomics to expand the fungal tree of life.</title>
        <authorList>
            <person name="Ahrendt S.R."/>
            <person name="Quandt C.A."/>
            <person name="Ciobanu D."/>
            <person name="Clum A."/>
            <person name="Salamov A."/>
            <person name="Andreopoulos B."/>
            <person name="Cheng J.F."/>
            <person name="Woyke T."/>
            <person name="Pelin A."/>
            <person name="Henrissat B."/>
            <person name="Reynolds N.K."/>
            <person name="Benny G.L."/>
            <person name="Smith M.E."/>
            <person name="James T.Y."/>
            <person name="Grigoriev I.V."/>
        </authorList>
    </citation>
    <scope>NUCLEOTIDE SEQUENCE [LARGE SCALE GENOMIC DNA]</scope>
    <source>
        <strain evidence="3">RSA 468</strain>
    </source>
</reference>
<dbReference type="STRING" id="215637.A0A4Q0A118"/>
<name>A0A4Q0A118_9FUNG</name>
<feature type="compositionally biased region" description="Low complexity" evidence="1">
    <location>
        <begin position="104"/>
        <end position="114"/>
    </location>
</feature>
<evidence type="ECO:0000256" key="1">
    <source>
        <dbReference type="SAM" id="MobiDB-lite"/>
    </source>
</evidence>
<feature type="compositionally biased region" description="Pro residues" evidence="1">
    <location>
        <begin position="436"/>
        <end position="464"/>
    </location>
</feature>
<sequence>MSSSSHRSDEPLSKERSHRLEPGERNSPRSPTSSSQARRSTSHTPTEGRYRHPHTSPRSPSRRDPSSGPVGEYPRKHRRDDGEFHRDLKSPHHTPRYDNRDTLSSPRSPSSSHPPRWPNDRSHKRSRGEEPPARWERRYERDPSQRGAPHPISSPDWGTSNGQGRDRPPPPPHSNGGGGSQGPRKNGPITGPKPQEDEEEEGEITAESEEEGQVDVEPPTQSQPPITITLTLNRASLAPPPPPGTTTTPSPLPTPTDVPSTAASASSSPMAPPPRPSSVGPILSPVDPSGPPPPTTTSARDASEEGEWEEGEEGEILVSPGPATTDQPESTTEFSSPIRSPAKPASPASLSTPLEPKLPNGVPTASLESNAGTPPHDESSSVLVAFSGSVEQPPPTVVPPVETGSGSDSLQLSPDHVSSPPATAEPSLKIESETTTPPPAPEPPVVDAQTPPPTETLPSQPIPSPTVKTEAPPQASPSPKEEAPVVHSPSAAASPSPPLESAPVESPEEVVMADATANPRSPSPPPAPTMPRVRPALALPKLVKRPPPPPPVLNIKSPFPRRSVATDSLPCLGYYTYEPGHLLPCFAAHDDGVFYVRVAAKYLAWTNPQVQRRALWGTEIFSDDSDVVAMAIHSGLELPADGPCNYDALIGVRVSPRLMRYQGSERGGLQSRTWGDHDGISWRIHSLTPLAITSTPTAAPHYPLTTTQSTLYATYMNGREGGRKRQKTRLREYAVHRCRTLGDISLPYSGYKYDWMRSLDPANKSIRCDFPEAYSAPNHRAT</sequence>
<feature type="compositionally biased region" description="Low complexity" evidence="1">
    <location>
        <begin position="277"/>
        <end position="287"/>
    </location>
</feature>
<dbReference type="Gene3D" id="2.170.130.20">
    <property type="entry name" value="LCCL-like domain"/>
    <property type="match status" value="1"/>
</dbReference>
<feature type="compositionally biased region" description="Polar residues" evidence="1">
    <location>
        <begin position="28"/>
        <end position="45"/>
    </location>
</feature>
<protein>
    <recommendedName>
        <fullName evidence="4">Histone deacetylation protein Rxt3-domain-containing protein</fullName>
    </recommendedName>
</protein>
<gene>
    <name evidence="2" type="ORF">BJ085DRAFT_34492</name>
</gene>
<accession>A0A4Q0A118</accession>
<dbReference type="Pfam" id="PF08642">
    <property type="entry name" value="Rxt3"/>
    <property type="match status" value="1"/>
</dbReference>
<evidence type="ECO:0008006" key="4">
    <source>
        <dbReference type="Google" id="ProtNLM"/>
    </source>
</evidence>
<dbReference type="Proteomes" id="UP000268162">
    <property type="component" value="Unassembled WGS sequence"/>
</dbReference>
<feature type="compositionally biased region" description="Low complexity" evidence="1">
    <location>
        <begin position="257"/>
        <end position="269"/>
    </location>
</feature>
<feature type="compositionally biased region" description="Low complexity" evidence="1">
    <location>
        <begin position="218"/>
        <end position="231"/>
    </location>
</feature>
<proteinExistence type="predicted"/>
<feature type="region of interest" description="Disordered" evidence="1">
    <location>
        <begin position="1"/>
        <end position="508"/>
    </location>
</feature>
<feature type="compositionally biased region" description="Basic and acidic residues" evidence="1">
    <location>
        <begin position="127"/>
        <end position="144"/>
    </location>
</feature>
<keyword evidence="3" id="KW-1185">Reference proteome</keyword>
<dbReference type="AlphaFoldDB" id="A0A4Q0A118"/>
<feature type="compositionally biased region" description="Acidic residues" evidence="1">
    <location>
        <begin position="304"/>
        <end position="315"/>
    </location>
</feature>
<evidence type="ECO:0000313" key="3">
    <source>
        <dbReference type="Proteomes" id="UP000268162"/>
    </source>
</evidence>
<feature type="compositionally biased region" description="Low complexity" evidence="1">
    <location>
        <begin position="335"/>
        <end position="355"/>
    </location>
</feature>
<dbReference type="EMBL" id="ML002271">
    <property type="protein sequence ID" value="RKP39438.1"/>
    <property type="molecule type" value="Genomic_DNA"/>
</dbReference>
<feature type="compositionally biased region" description="Pro residues" evidence="1">
    <location>
        <begin position="238"/>
        <end position="256"/>
    </location>
</feature>
<feature type="compositionally biased region" description="Basic and acidic residues" evidence="1">
    <location>
        <begin position="79"/>
        <end position="101"/>
    </location>
</feature>
<feature type="compositionally biased region" description="Acidic residues" evidence="1">
    <location>
        <begin position="196"/>
        <end position="214"/>
    </location>
</feature>
<evidence type="ECO:0000313" key="2">
    <source>
        <dbReference type="EMBL" id="RKP39438.1"/>
    </source>
</evidence>
<feature type="region of interest" description="Disordered" evidence="1">
    <location>
        <begin position="514"/>
        <end position="533"/>
    </location>
</feature>
<feature type="compositionally biased region" description="Low complexity" evidence="1">
    <location>
        <begin position="485"/>
        <end position="494"/>
    </location>
</feature>